<dbReference type="SUPFAM" id="SSF54637">
    <property type="entry name" value="Thioesterase/thiol ester dehydrase-isomerase"/>
    <property type="match status" value="1"/>
</dbReference>
<evidence type="ECO:0000256" key="17">
    <source>
        <dbReference type="ARBA" id="ARBA00040123"/>
    </source>
</evidence>
<dbReference type="InterPro" id="IPR029069">
    <property type="entry name" value="HotDog_dom_sf"/>
</dbReference>
<comment type="catalytic activity">
    <reaction evidence="14">
        <text>(9Z)-octadecenoyl-CoA + H2O = (9Z)-octadecenoate + CoA + H(+)</text>
        <dbReference type="Rhea" id="RHEA:40139"/>
        <dbReference type="ChEBI" id="CHEBI:15377"/>
        <dbReference type="ChEBI" id="CHEBI:15378"/>
        <dbReference type="ChEBI" id="CHEBI:30823"/>
        <dbReference type="ChEBI" id="CHEBI:57287"/>
        <dbReference type="ChEBI" id="CHEBI:57387"/>
    </reaction>
    <physiologicalReaction direction="left-to-right" evidence="14">
        <dbReference type="Rhea" id="RHEA:40140"/>
    </physiologicalReaction>
</comment>
<evidence type="ECO:0000256" key="22">
    <source>
        <dbReference type="ARBA" id="ARBA00048074"/>
    </source>
</evidence>
<keyword evidence="6" id="KW-0053">Apoptosis</keyword>
<evidence type="ECO:0000313" key="25">
    <source>
        <dbReference type="EMBL" id="GAA2361611.1"/>
    </source>
</evidence>
<comment type="catalytic activity">
    <reaction evidence="20">
        <text>hexadecanoyl-CoA + H2O = hexadecanoate + CoA + H(+)</text>
        <dbReference type="Rhea" id="RHEA:16645"/>
        <dbReference type="ChEBI" id="CHEBI:7896"/>
        <dbReference type="ChEBI" id="CHEBI:15377"/>
        <dbReference type="ChEBI" id="CHEBI:15378"/>
        <dbReference type="ChEBI" id="CHEBI:57287"/>
        <dbReference type="ChEBI" id="CHEBI:57379"/>
        <dbReference type="EC" id="3.1.2.2"/>
    </reaction>
    <physiologicalReaction direction="left-to-right" evidence="20">
        <dbReference type="Rhea" id="RHEA:16646"/>
    </physiologicalReaction>
</comment>
<dbReference type="InterPro" id="IPR006683">
    <property type="entry name" value="Thioestr_dom"/>
</dbReference>
<comment type="catalytic activity">
    <reaction evidence="22">
        <text>dodecanoyl-CoA + H2O = dodecanoate + CoA + H(+)</text>
        <dbReference type="Rhea" id="RHEA:30135"/>
        <dbReference type="ChEBI" id="CHEBI:15377"/>
        <dbReference type="ChEBI" id="CHEBI:15378"/>
        <dbReference type="ChEBI" id="CHEBI:18262"/>
        <dbReference type="ChEBI" id="CHEBI:57287"/>
        <dbReference type="ChEBI" id="CHEBI:57375"/>
    </reaction>
    <physiologicalReaction direction="left-to-right" evidence="22">
        <dbReference type="Rhea" id="RHEA:30136"/>
    </physiologicalReaction>
</comment>
<evidence type="ECO:0000256" key="1">
    <source>
        <dbReference type="ARBA" id="ARBA00004170"/>
    </source>
</evidence>
<evidence type="ECO:0000256" key="4">
    <source>
        <dbReference type="ARBA" id="ARBA00022475"/>
    </source>
</evidence>
<comment type="catalytic activity">
    <reaction evidence="23">
        <text>tetradecanoyl-CoA + H2O = tetradecanoate + CoA + H(+)</text>
        <dbReference type="Rhea" id="RHEA:40119"/>
        <dbReference type="ChEBI" id="CHEBI:15377"/>
        <dbReference type="ChEBI" id="CHEBI:15378"/>
        <dbReference type="ChEBI" id="CHEBI:30807"/>
        <dbReference type="ChEBI" id="CHEBI:57287"/>
        <dbReference type="ChEBI" id="CHEBI:57385"/>
    </reaction>
    <physiologicalReaction direction="left-to-right" evidence="23">
        <dbReference type="Rhea" id="RHEA:40120"/>
    </physiologicalReaction>
</comment>
<evidence type="ECO:0000256" key="10">
    <source>
        <dbReference type="ARBA" id="ARBA00023098"/>
    </source>
</evidence>
<accession>A0ABN3GUX4</accession>
<comment type="similarity">
    <text evidence="15">Belongs to the THEM4/THEM5 thioesterase family.</text>
</comment>
<comment type="catalytic activity">
    <reaction evidence="19">
        <text>octanoyl-CoA + H2O = octanoate + CoA + H(+)</text>
        <dbReference type="Rhea" id="RHEA:30143"/>
        <dbReference type="ChEBI" id="CHEBI:15377"/>
        <dbReference type="ChEBI" id="CHEBI:15378"/>
        <dbReference type="ChEBI" id="CHEBI:25646"/>
        <dbReference type="ChEBI" id="CHEBI:57287"/>
        <dbReference type="ChEBI" id="CHEBI:57386"/>
    </reaction>
    <physiologicalReaction direction="left-to-right" evidence="19">
        <dbReference type="Rhea" id="RHEA:30144"/>
    </physiologicalReaction>
</comment>
<keyword evidence="4" id="KW-1003">Cell membrane</keyword>
<evidence type="ECO:0000256" key="13">
    <source>
        <dbReference type="ARBA" id="ARBA00035852"/>
    </source>
</evidence>
<evidence type="ECO:0000256" key="16">
    <source>
        <dbReference type="ARBA" id="ARBA00038848"/>
    </source>
</evidence>
<evidence type="ECO:0000256" key="20">
    <source>
        <dbReference type="ARBA" id="ARBA00047734"/>
    </source>
</evidence>
<keyword evidence="5" id="KW-0963">Cytoplasm</keyword>
<keyword evidence="26" id="KW-1185">Reference proteome</keyword>
<evidence type="ECO:0000256" key="19">
    <source>
        <dbReference type="ARBA" id="ARBA00047588"/>
    </source>
</evidence>
<sequence>MAESASSAAADVRERREAVRELGDALRQLTDAAVSTEVDAETLREVTEQVRGLVQPLSAANRVRGQMATVDEGARRLRIYNPAIGPGNPVAPPMRVEHGDGKAIGSCTLGLAYEGPPSYVHGGVSALLIDQILGHAHAAAGAPAGMTVKLALRYRRPVPLSEPLRVVGRIDEHDGRWTQSRASIATAANPEKILVEADGDFVVPSEEQAARLFGKVEGLAS</sequence>
<gene>
    <name evidence="25" type="ORF">GCM10009854_46250</name>
</gene>
<keyword evidence="8" id="KW-0276">Fatty acid metabolism</keyword>
<keyword evidence="10" id="KW-0443">Lipid metabolism</keyword>
<dbReference type="PANTHER" id="PTHR12418:SF19">
    <property type="entry name" value="ACYL-COENZYME A THIOESTERASE THEM4"/>
    <property type="match status" value="1"/>
</dbReference>
<dbReference type="Gene3D" id="3.10.129.10">
    <property type="entry name" value="Hotdog Thioesterase"/>
    <property type="match status" value="1"/>
</dbReference>
<keyword evidence="7" id="KW-0378">Hydrolase</keyword>
<dbReference type="Proteomes" id="UP001501218">
    <property type="component" value="Unassembled WGS sequence"/>
</dbReference>
<evidence type="ECO:0000256" key="21">
    <source>
        <dbReference type="ARBA" id="ARBA00047969"/>
    </source>
</evidence>
<comment type="catalytic activity">
    <reaction evidence="13">
        <text>(5Z,8Z,11Z,14Z)-eicosatetraenoyl-CoA + H2O = (5Z,8Z,11Z,14Z)-eicosatetraenoate + CoA + H(+)</text>
        <dbReference type="Rhea" id="RHEA:40151"/>
        <dbReference type="ChEBI" id="CHEBI:15377"/>
        <dbReference type="ChEBI" id="CHEBI:15378"/>
        <dbReference type="ChEBI" id="CHEBI:32395"/>
        <dbReference type="ChEBI" id="CHEBI:57287"/>
        <dbReference type="ChEBI" id="CHEBI:57368"/>
    </reaction>
    <physiologicalReaction direction="left-to-right" evidence="13">
        <dbReference type="Rhea" id="RHEA:40152"/>
    </physiologicalReaction>
</comment>
<evidence type="ECO:0000256" key="12">
    <source>
        <dbReference type="ARBA" id="ARBA00023273"/>
    </source>
</evidence>
<evidence type="ECO:0000256" key="5">
    <source>
        <dbReference type="ARBA" id="ARBA00022490"/>
    </source>
</evidence>
<comment type="subcellular location">
    <subcellularLocation>
        <location evidence="3">Cell projection</location>
        <location evidence="3">Ruffle membrane</location>
    </subcellularLocation>
    <subcellularLocation>
        <location evidence="2">Cytoplasm</location>
    </subcellularLocation>
    <subcellularLocation>
        <location evidence="1">Membrane</location>
        <topology evidence="1">Peripheral membrane protein</topology>
    </subcellularLocation>
</comment>
<comment type="caution">
    <text evidence="25">The sequence shown here is derived from an EMBL/GenBank/DDBJ whole genome shotgun (WGS) entry which is preliminary data.</text>
</comment>
<keyword evidence="11" id="KW-0472">Membrane</keyword>
<dbReference type="EC" id="3.1.2.2" evidence="16"/>
<organism evidence="25 26">
    <name type="scientific">Saccharopolyspora halophila</name>
    <dbReference type="NCBI Taxonomy" id="405551"/>
    <lineage>
        <taxon>Bacteria</taxon>
        <taxon>Bacillati</taxon>
        <taxon>Actinomycetota</taxon>
        <taxon>Actinomycetes</taxon>
        <taxon>Pseudonocardiales</taxon>
        <taxon>Pseudonocardiaceae</taxon>
        <taxon>Saccharopolyspora</taxon>
    </lineage>
</organism>
<evidence type="ECO:0000256" key="8">
    <source>
        <dbReference type="ARBA" id="ARBA00022832"/>
    </source>
</evidence>
<evidence type="ECO:0000256" key="11">
    <source>
        <dbReference type="ARBA" id="ARBA00023136"/>
    </source>
</evidence>
<comment type="catalytic activity">
    <reaction evidence="21">
        <text>decanoyl-CoA + H2O = decanoate + CoA + H(+)</text>
        <dbReference type="Rhea" id="RHEA:40059"/>
        <dbReference type="ChEBI" id="CHEBI:15377"/>
        <dbReference type="ChEBI" id="CHEBI:15378"/>
        <dbReference type="ChEBI" id="CHEBI:27689"/>
        <dbReference type="ChEBI" id="CHEBI:57287"/>
        <dbReference type="ChEBI" id="CHEBI:61430"/>
    </reaction>
    <physiologicalReaction direction="left-to-right" evidence="21">
        <dbReference type="Rhea" id="RHEA:40060"/>
    </physiologicalReaction>
</comment>
<dbReference type="EMBL" id="BAAARA010000023">
    <property type="protein sequence ID" value="GAA2361611.1"/>
    <property type="molecule type" value="Genomic_DNA"/>
</dbReference>
<dbReference type="Pfam" id="PF03061">
    <property type="entry name" value="4HBT"/>
    <property type="match status" value="1"/>
</dbReference>
<dbReference type="RefSeq" id="WP_344136962.1">
    <property type="nucleotide sequence ID" value="NZ_BAAARA010000023.1"/>
</dbReference>
<evidence type="ECO:0000256" key="3">
    <source>
        <dbReference type="ARBA" id="ARBA00004632"/>
    </source>
</evidence>
<evidence type="ECO:0000256" key="2">
    <source>
        <dbReference type="ARBA" id="ARBA00004496"/>
    </source>
</evidence>
<feature type="domain" description="Thioesterase" evidence="24">
    <location>
        <begin position="119"/>
        <end position="171"/>
    </location>
</feature>
<reference evidence="25 26" key="1">
    <citation type="journal article" date="2019" name="Int. J. Syst. Evol. Microbiol.">
        <title>The Global Catalogue of Microorganisms (GCM) 10K type strain sequencing project: providing services to taxonomists for standard genome sequencing and annotation.</title>
        <authorList>
            <consortium name="The Broad Institute Genomics Platform"/>
            <consortium name="The Broad Institute Genome Sequencing Center for Infectious Disease"/>
            <person name="Wu L."/>
            <person name="Ma J."/>
        </authorList>
    </citation>
    <scope>NUCLEOTIDE SEQUENCE [LARGE SCALE GENOMIC DNA]</scope>
    <source>
        <strain evidence="25 26">JCM 16221</strain>
    </source>
</reference>
<keyword evidence="9" id="KW-0809">Transit peptide</keyword>
<proteinExistence type="inferred from homology"/>
<dbReference type="InterPro" id="IPR052365">
    <property type="entry name" value="THEM4/THEM5_acyl-CoA_thioest"/>
</dbReference>
<evidence type="ECO:0000256" key="18">
    <source>
        <dbReference type="ARBA" id="ARBA00043210"/>
    </source>
</evidence>
<evidence type="ECO:0000256" key="9">
    <source>
        <dbReference type="ARBA" id="ARBA00022946"/>
    </source>
</evidence>
<evidence type="ECO:0000256" key="23">
    <source>
        <dbReference type="ARBA" id="ARBA00048180"/>
    </source>
</evidence>
<name>A0ABN3GUX4_9PSEU</name>
<protein>
    <recommendedName>
        <fullName evidence="17">Acyl-coenzyme A thioesterase THEM4</fullName>
        <ecNumber evidence="16">3.1.2.2</ecNumber>
    </recommendedName>
    <alternativeName>
        <fullName evidence="18">Thioesterase superfamily member 4</fullName>
    </alternativeName>
</protein>
<evidence type="ECO:0000256" key="15">
    <source>
        <dbReference type="ARBA" id="ARBA00038456"/>
    </source>
</evidence>
<dbReference type="PANTHER" id="PTHR12418">
    <property type="entry name" value="ACYL-COENZYME A THIOESTERASE THEM4"/>
    <property type="match status" value="1"/>
</dbReference>
<evidence type="ECO:0000313" key="26">
    <source>
        <dbReference type="Proteomes" id="UP001501218"/>
    </source>
</evidence>
<evidence type="ECO:0000256" key="7">
    <source>
        <dbReference type="ARBA" id="ARBA00022801"/>
    </source>
</evidence>
<evidence type="ECO:0000259" key="24">
    <source>
        <dbReference type="Pfam" id="PF03061"/>
    </source>
</evidence>
<keyword evidence="12" id="KW-0966">Cell projection</keyword>
<evidence type="ECO:0000256" key="6">
    <source>
        <dbReference type="ARBA" id="ARBA00022703"/>
    </source>
</evidence>
<evidence type="ECO:0000256" key="14">
    <source>
        <dbReference type="ARBA" id="ARBA00037002"/>
    </source>
</evidence>